<dbReference type="InterPro" id="IPR010439">
    <property type="entry name" value="MUN_dom"/>
</dbReference>
<comment type="caution">
    <text evidence="8">The sequence shown here is derived from an EMBL/GenBank/DDBJ whole genome shotgun (WGS) entry which is preliminary data.</text>
</comment>
<dbReference type="GO" id="GO:0016079">
    <property type="term" value="P:synaptic vesicle exocytosis"/>
    <property type="evidence" value="ECO:0007669"/>
    <property type="project" value="InterPro"/>
</dbReference>
<dbReference type="GO" id="GO:0008289">
    <property type="term" value="F:lipid binding"/>
    <property type="evidence" value="ECO:0007669"/>
    <property type="project" value="UniProtKB-KW"/>
</dbReference>
<evidence type="ECO:0000256" key="4">
    <source>
        <dbReference type="ARBA" id="ARBA00023121"/>
    </source>
</evidence>
<dbReference type="GO" id="GO:1990504">
    <property type="term" value="P:dense core granule exocytosis"/>
    <property type="evidence" value="ECO:0007669"/>
    <property type="project" value="InterPro"/>
</dbReference>
<dbReference type="GO" id="GO:0098793">
    <property type="term" value="C:presynapse"/>
    <property type="evidence" value="ECO:0007669"/>
    <property type="project" value="GOC"/>
</dbReference>
<keyword evidence="2" id="KW-0813">Transport</keyword>
<evidence type="ECO:0000259" key="7">
    <source>
        <dbReference type="PROSITE" id="PS51258"/>
    </source>
</evidence>
<dbReference type="PANTHER" id="PTHR12166:SF6">
    <property type="entry name" value="CALCIUM-DEPENDENT SECRETION ACTIVATOR 1"/>
    <property type="match status" value="1"/>
</dbReference>
<feature type="domain" description="MHD1" evidence="7">
    <location>
        <begin position="181"/>
        <end position="259"/>
    </location>
</feature>
<evidence type="ECO:0000256" key="5">
    <source>
        <dbReference type="ARBA" id="ARBA00023136"/>
    </source>
</evidence>
<dbReference type="AlphaFoldDB" id="A0AAD6BA84"/>
<dbReference type="InterPro" id="IPR033227">
    <property type="entry name" value="CAPS"/>
</dbReference>
<reference evidence="8" key="1">
    <citation type="submission" date="2022-11" db="EMBL/GenBank/DDBJ databases">
        <title>Chromosome-level genome of Pogonophryne albipinna.</title>
        <authorList>
            <person name="Jo E."/>
        </authorList>
    </citation>
    <scope>NUCLEOTIDE SEQUENCE</scope>
    <source>
        <strain evidence="8">SGF0006</strain>
        <tissue evidence="8">Muscle</tissue>
    </source>
</reference>
<dbReference type="InterPro" id="IPR014770">
    <property type="entry name" value="Munc13_1"/>
</dbReference>
<dbReference type="GO" id="GO:0098978">
    <property type="term" value="C:glutamatergic synapse"/>
    <property type="evidence" value="ECO:0007669"/>
    <property type="project" value="TreeGrafter"/>
</dbReference>
<evidence type="ECO:0000256" key="1">
    <source>
        <dbReference type="ARBA" id="ARBA00004308"/>
    </source>
</evidence>
<evidence type="ECO:0000256" key="3">
    <source>
        <dbReference type="ARBA" id="ARBA00023018"/>
    </source>
</evidence>
<keyword evidence="3" id="KW-0770">Synapse</keyword>
<gene>
    <name evidence="8" type="ORF">JOQ06_027183</name>
</gene>
<comment type="subcellular location">
    <subcellularLocation>
        <location evidence="1">Endomembrane system</location>
    </subcellularLocation>
    <subcellularLocation>
        <location evidence="6">Synapse</location>
    </subcellularLocation>
</comment>
<evidence type="ECO:0000256" key="2">
    <source>
        <dbReference type="ARBA" id="ARBA00022448"/>
    </source>
</evidence>
<evidence type="ECO:0000256" key="6">
    <source>
        <dbReference type="ARBA" id="ARBA00034103"/>
    </source>
</evidence>
<dbReference type="GO" id="GO:0012505">
    <property type="term" value="C:endomembrane system"/>
    <property type="evidence" value="ECO:0007669"/>
    <property type="project" value="UniProtKB-SubCell"/>
</dbReference>
<name>A0AAD6BA84_9TELE</name>
<dbReference type="SMART" id="SM01145">
    <property type="entry name" value="DUF1041"/>
    <property type="match status" value="1"/>
</dbReference>
<keyword evidence="5" id="KW-0472">Membrane</keyword>
<accession>A0AAD6BA84</accession>
<protein>
    <recommendedName>
        <fullName evidence="7">MHD1 domain-containing protein</fullName>
    </recommendedName>
</protein>
<dbReference type="GO" id="GO:0045921">
    <property type="term" value="P:positive regulation of exocytosis"/>
    <property type="evidence" value="ECO:0007669"/>
    <property type="project" value="TreeGrafter"/>
</dbReference>
<dbReference type="PANTHER" id="PTHR12166">
    <property type="entry name" value="CALCIUM-DEPENDENT SECRETION ACTIVATOR"/>
    <property type="match status" value="1"/>
</dbReference>
<dbReference type="Proteomes" id="UP001219934">
    <property type="component" value="Unassembled WGS sequence"/>
</dbReference>
<evidence type="ECO:0000313" key="8">
    <source>
        <dbReference type="EMBL" id="KAJ4940892.1"/>
    </source>
</evidence>
<evidence type="ECO:0000313" key="9">
    <source>
        <dbReference type="Proteomes" id="UP001219934"/>
    </source>
</evidence>
<dbReference type="EMBL" id="JAPTMU010000007">
    <property type="protein sequence ID" value="KAJ4940892.1"/>
    <property type="molecule type" value="Genomic_DNA"/>
</dbReference>
<dbReference type="Pfam" id="PF06292">
    <property type="entry name" value="MUN"/>
    <property type="match status" value="1"/>
</dbReference>
<dbReference type="PROSITE" id="PS51258">
    <property type="entry name" value="MHD1"/>
    <property type="match status" value="1"/>
</dbReference>
<proteinExistence type="predicted"/>
<keyword evidence="9" id="KW-1185">Reference proteome</keyword>
<sequence length="259" mass="30229">MSFRPDGIGTVTVEEKEHFEEIKERLRVLLENQITHFRYCFPFGRPEGALKATLSLLERVLMKDIVTPVPQEDVKAVIRRCLEQAALVNYQRLSEYAKLEGKKREMYEHPVFCLASQVMDLTIQNVGRLVTPAKKLEDNIRLSELVIEVLQQNEEHHAEAFAWWSDLMVEHAETFLCLYSADMDAALEVQPPDSWDSFPLFQLLNDFLRMDYNLCNGKFHKHLQDLYAPLVVRYVDLMESSIAQSIHRGFERESWEPVK</sequence>
<keyword evidence="4" id="KW-0446">Lipid-binding</keyword>
<organism evidence="8 9">
    <name type="scientific">Pogonophryne albipinna</name>
    <dbReference type="NCBI Taxonomy" id="1090488"/>
    <lineage>
        <taxon>Eukaryota</taxon>
        <taxon>Metazoa</taxon>
        <taxon>Chordata</taxon>
        <taxon>Craniata</taxon>
        <taxon>Vertebrata</taxon>
        <taxon>Euteleostomi</taxon>
        <taxon>Actinopterygii</taxon>
        <taxon>Neopterygii</taxon>
        <taxon>Teleostei</taxon>
        <taxon>Neoteleostei</taxon>
        <taxon>Acanthomorphata</taxon>
        <taxon>Eupercaria</taxon>
        <taxon>Perciformes</taxon>
        <taxon>Notothenioidei</taxon>
        <taxon>Pogonophryne</taxon>
    </lineage>
</organism>